<evidence type="ECO:0000256" key="4">
    <source>
        <dbReference type="ARBA" id="ARBA00022640"/>
    </source>
</evidence>
<protein>
    <recommendedName>
        <fullName evidence="12">Chlorophyll a-b binding protein, chloroplastic</fullName>
    </recommendedName>
</protein>
<dbReference type="GO" id="GO:0009507">
    <property type="term" value="C:chloroplast"/>
    <property type="evidence" value="ECO:0007669"/>
    <property type="project" value="UniProtKB-SubCell"/>
</dbReference>
<keyword evidence="4" id="KW-0934">Plastid</keyword>
<dbReference type="Pfam" id="PF00504">
    <property type="entry name" value="Chloroa_b-bind"/>
    <property type="match status" value="1"/>
</dbReference>
<evidence type="ECO:0000256" key="5">
    <source>
        <dbReference type="ARBA" id="ARBA00022692"/>
    </source>
</evidence>
<feature type="region of interest" description="Disordered" evidence="9">
    <location>
        <begin position="271"/>
        <end position="296"/>
    </location>
</feature>
<comment type="similarity">
    <text evidence="8">Belongs to the ELIP/psbS family.</text>
</comment>
<dbReference type="AlphaFoldDB" id="A0A830HKY1"/>
<keyword evidence="5" id="KW-0812">Transmembrane</keyword>
<dbReference type="EMBL" id="BNJQ01000012">
    <property type="protein sequence ID" value="GHP06191.1"/>
    <property type="molecule type" value="Genomic_DNA"/>
</dbReference>
<evidence type="ECO:0000256" key="3">
    <source>
        <dbReference type="ARBA" id="ARBA00022528"/>
    </source>
</evidence>
<evidence type="ECO:0000256" key="1">
    <source>
        <dbReference type="ARBA" id="ARBA00004141"/>
    </source>
</evidence>
<keyword evidence="6" id="KW-1133">Transmembrane helix</keyword>
<reference evidence="10" key="1">
    <citation type="submission" date="2020-10" db="EMBL/GenBank/DDBJ databases">
        <title>Unveiling of a novel bifunctional photoreceptor, Dualchrome1, isolated from a cosmopolitan green alga.</title>
        <authorList>
            <person name="Suzuki S."/>
            <person name="Kawachi M."/>
        </authorList>
    </citation>
    <scope>NUCLEOTIDE SEQUENCE</scope>
    <source>
        <strain evidence="10">NIES 2893</strain>
    </source>
</reference>
<gene>
    <name evidence="10" type="ORF">PPROV_000493800</name>
</gene>
<name>A0A830HKY1_9CHLO</name>
<comment type="caution">
    <text evidence="10">The sequence shown here is derived from an EMBL/GenBank/DDBJ whole genome shotgun (WGS) entry which is preliminary data.</text>
</comment>
<organism evidence="10 11">
    <name type="scientific">Pycnococcus provasolii</name>
    <dbReference type="NCBI Taxonomy" id="41880"/>
    <lineage>
        <taxon>Eukaryota</taxon>
        <taxon>Viridiplantae</taxon>
        <taxon>Chlorophyta</taxon>
        <taxon>Pseudoscourfieldiophyceae</taxon>
        <taxon>Pseudoscourfieldiales</taxon>
        <taxon>Pycnococcaceae</taxon>
        <taxon>Pycnococcus</taxon>
    </lineage>
</organism>
<proteinExistence type="inferred from homology"/>
<dbReference type="InterPro" id="IPR022796">
    <property type="entry name" value="Chloroa_b-bind"/>
</dbReference>
<comment type="subcellular location">
    <subcellularLocation>
        <location evidence="1">Membrane</location>
        <topology evidence="1">Multi-pass membrane protein</topology>
    </subcellularLocation>
    <subcellularLocation>
        <location evidence="2">Plastid</location>
        <location evidence="2">Chloroplast</location>
    </subcellularLocation>
</comment>
<accession>A0A830HKY1</accession>
<dbReference type="SUPFAM" id="SSF103511">
    <property type="entry name" value="Chlorophyll a-b binding protein"/>
    <property type="match status" value="1"/>
</dbReference>
<keyword evidence="3" id="KW-0150">Chloroplast</keyword>
<evidence type="ECO:0008006" key="12">
    <source>
        <dbReference type="Google" id="ProtNLM"/>
    </source>
</evidence>
<sequence>MLALRSVSSVRGVPALSPTRARARARAPGGSLRASGRASVRICANVSGLPDVAEGQWPIGRTLRERSPSQILNNFVSGVRPGAFRRENELFSGRIAMLGFLAAVVNEAQTGKGILEQLNAETGASVILEEDLLLFQIGIILVLAFTGITTGGQPWQDLVNKDGKDAQVYTIKEDGLLKYFIQVLGLNTDGPVFGANANNELFLGRLAMIGFAVSTFLDALGPDRGLGPLAQLGLETGPEALGIEEFLTANAVFFFLAALYPVVNMPKDGSTARKAAPKKAPKKKIAAPAKKGLFGR</sequence>
<evidence type="ECO:0000256" key="8">
    <source>
        <dbReference type="ARBA" id="ARBA00037956"/>
    </source>
</evidence>
<dbReference type="PANTHER" id="PTHR14154">
    <property type="entry name" value="UPF0041 BRAIN PROTEIN 44-RELATED"/>
    <property type="match status" value="1"/>
</dbReference>
<feature type="compositionally biased region" description="Low complexity" evidence="9">
    <location>
        <begin position="286"/>
        <end position="296"/>
    </location>
</feature>
<evidence type="ECO:0000256" key="2">
    <source>
        <dbReference type="ARBA" id="ARBA00004229"/>
    </source>
</evidence>
<dbReference type="OrthoDB" id="48883at2759"/>
<evidence type="ECO:0000256" key="6">
    <source>
        <dbReference type="ARBA" id="ARBA00022989"/>
    </source>
</evidence>
<evidence type="ECO:0000313" key="11">
    <source>
        <dbReference type="Proteomes" id="UP000660262"/>
    </source>
</evidence>
<dbReference type="GO" id="GO:0016020">
    <property type="term" value="C:membrane"/>
    <property type="evidence" value="ECO:0007669"/>
    <property type="project" value="UniProtKB-SubCell"/>
</dbReference>
<keyword evidence="11" id="KW-1185">Reference proteome</keyword>
<evidence type="ECO:0000256" key="9">
    <source>
        <dbReference type="SAM" id="MobiDB-lite"/>
    </source>
</evidence>
<evidence type="ECO:0000256" key="7">
    <source>
        <dbReference type="ARBA" id="ARBA00023136"/>
    </source>
</evidence>
<dbReference type="Gene3D" id="1.10.3460.10">
    <property type="entry name" value="Chlorophyll a/b binding protein domain"/>
    <property type="match status" value="1"/>
</dbReference>
<keyword evidence="7" id="KW-0472">Membrane</keyword>
<feature type="compositionally biased region" description="Basic residues" evidence="9">
    <location>
        <begin position="275"/>
        <end position="285"/>
    </location>
</feature>
<evidence type="ECO:0000313" key="10">
    <source>
        <dbReference type="EMBL" id="GHP06191.1"/>
    </source>
</evidence>
<dbReference type="Proteomes" id="UP000660262">
    <property type="component" value="Unassembled WGS sequence"/>
</dbReference>